<dbReference type="EMBL" id="WAAQ01000001">
    <property type="protein sequence ID" value="KAB1887380.1"/>
    <property type="molecule type" value="Genomic_DNA"/>
</dbReference>
<gene>
    <name evidence="5" type="ORF">F6W70_08295</name>
</gene>
<dbReference type="RefSeq" id="WP_055868200.1">
    <property type="nucleotide sequence ID" value="NZ_BAAAIN010000002.1"/>
</dbReference>
<dbReference type="Proteomes" id="UP000436027">
    <property type="component" value="Unassembled WGS sequence"/>
</dbReference>
<dbReference type="CDD" id="cd00293">
    <property type="entry name" value="USP-like"/>
    <property type="match status" value="1"/>
</dbReference>
<dbReference type="PANTHER" id="PTHR46268">
    <property type="entry name" value="STRESS RESPONSE PROTEIN NHAX"/>
    <property type="match status" value="1"/>
</dbReference>
<dbReference type="Gene3D" id="3.40.50.620">
    <property type="entry name" value="HUPs"/>
    <property type="match status" value="2"/>
</dbReference>
<dbReference type="PANTHER" id="PTHR46268:SF27">
    <property type="entry name" value="UNIVERSAL STRESS PROTEIN RV2623"/>
    <property type="match status" value="1"/>
</dbReference>
<feature type="domain" description="UspA" evidence="4">
    <location>
        <begin position="3"/>
        <end position="134"/>
    </location>
</feature>
<comment type="caution">
    <text evidence="5">The sequence shown here is derived from an EMBL/GenBank/DDBJ whole genome shotgun (WGS) entry which is preliminary data.</text>
</comment>
<protein>
    <submittedName>
        <fullName evidence="5">Universal stress protein</fullName>
    </submittedName>
</protein>
<evidence type="ECO:0000256" key="3">
    <source>
        <dbReference type="ARBA" id="ARBA00022840"/>
    </source>
</evidence>
<evidence type="ECO:0000313" key="5">
    <source>
        <dbReference type="EMBL" id="KAB1887380.1"/>
    </source>
</evidence>
<feature type="domain" description="UspA" evidence="4">
    <location>
        <begin position="143"/>
        <end position="275"/>
    </location>
</feature>
<evidence type="ECO:0000313" key="6">
    <source>
        <dbReference type="Proteomes" id="UP000436027"/>
    </source>
</evidence>
<comment type="similarity">
    <text evidence="1">Belongs to the universal stress protein A family.</text>
</comment>
<dbReference type="InterPro" id="IPR006015">
    <property type="entry name" value="Universal_stress_UspA"/>
</dbReference>
<sequence>MQESILVGVVDTPASRRAVEWAAHRANERLSRVELLSVVGGAIGTVGEGAVVAEAISLTQTLLEREAERVRAHGVKADTVVSRGNPVEELISASMVFDLLVIGSDFRGDHAGARSIHHGIRVAAGAHCPVVVVPDIDLAGRRGVIVGVDGSAVSGKLIDFAAAEAARTGDPLTVVNTWVTVPLPLNMSAYPADYLSGMQKVTEEALTDSLKGIPRLYPELEVHRVVERGYAATVINRLSRDARLTVIGSHGRGAIARFLLGSTSQEVLSSPSTVTVLVR</sequence>
<keyword evidence="2" id="KW-0547">Nucleotide-binding</keyword>
<dbReference type="InterPro" id="IPR014729">
    <property type="entry name" value="Rossmann-like_a/b/a_fold"/>
</dbReference>
<evidence type="ECO:0000259" key="4">
    <source>
        <dbReference type="Pfam" id="PF00582"/>
    </source>
</evidence>
<evidence type="ECO:0000256" key="2">
    <source>
        <dbReference type="ARBA" id="ARBA00022741"/>
    </source>
</evidence>
<evidence type="ECO:0000256" key="1">
    <source>
        <dbReference type="ARBA" id="ARBA00008791"/>
    </source>
</evidence>
<dbReference type="Pfam" id="PF00582">
    <property type="entry name" value="Usp"/>
    <property type="match status" value="2"/>
</dbReference>
<keyword evidence="3" id="KW-0067">ATP-binding</keyword>
<proteinExistence type="inferred from homology"/>
<reference evidence="5 6" key="1">
    <citation type="submission" date="2019-09" db="EMBL/GenBank/DDBJ databases">
        <title>Whole genome sequencing of Microbacterium maritypicum.</title>
        <authorList>
            <person name="Lenchi N."/>
        </authorList>
    </citation>
    <scope>NUCLEOTIDE SEQUENCE [LARGE SCALE GENOMIC DNA]</scope>
    <source>
        <strain evidence="5 6">DSM 12512</strain>
    </source>
</reference>
<dbReference type="AlphaFoldDB" id="A0AAD3X6Q6"/>
<dbReference type="PRINTS" id="PR01438">
    <property type="entry name" value="UNVRSLSTRESS"/>
</dbReference>
<accession>A0AAD3X6Q6</accession>
<organism evidence="5 6">
    <name type="scientific">Microbacterium maritypicum</name>
    <name type="common">Microbacterium liquefaciens</name>
    <dbReference type="NCBI Taxonomy" id="33918"/>
    <lineage>
        <taxon>Bacteria</taxon>
        <taxon>Bacillati</taxon>
        <taxon>Actinomycetota</taxon>
        <taxon>Actinomycetes</taxon>
        <taxon>Micrococcales</taxon>
        <taxon>Microbacteriaceae</taxon>
        <taxon>Microbacterium</taxon>
    </lineage>
</organism>
<dbReference type="SUPFAM" id="SSF52402">
    <property type="entry name" value="Adenine nucleotide alpha hydrolases-like"/>
    <property type="match status" value="2"/>
</dbReference>
<dbReference type="InterPro" id="IPR006016">
    <property type="entry name" value="UspA"/>
</dbReference>
<dbReference type="GO" id="GO:0005524">
    <property type="term" value="F:ATP binding"/>
    <property type="evidence" value="ECO:0007669"/>
    <property type="project" value="UniProtKB-KW"/>
</dbReference>
<name>A0AAD3X6Q6_MICMQ</name>